<protein>
    <submittedName>
        <fullName evidence="4">Ankyrin</fullName>
    </submittedName>
</protein>
<feature type="repeat" description="ANK" evidence="3">
    <location>
        <begin position="1"/>
        <end position="30"/>
    </location>
</feature>
<proteinExistence type="predicted"/>
<dbReference type="InterPro" id="IPR002110">
    <property type="entry name" value="Ankyrin_rpt"/>
</dbReference>
<keyword evidence="2 3" id="KW-0040">ANK repeat</keyword>
<dbReference type="SUPFAM" id="SSF48403">
    <property type="entry name" value="Ankyrin repeat"/>
    <property type="match status" value="1"/>
</dbReference>
<dbReference type="PROSITE" id="PS50297">
    <property type="entry name" value="ANK_REP_REGION"/>
    <property type="match status" value="4"/>
</dbReference>
<dbReference type="PROSITE" id="PS50088">
    <property type="entry name" value="ANK_REPEAT"/>
    <property type="match status" value="4"/>
</dbReference>
<dbReference type="EMBL" id="ML994660">
    <property type="protein sequence ID" value="KAF2180086.1"/>
    <property type="molecule type" value="Genomic_DNA"/>
</dbReference>
<dbReference type="SMART" id="SM00248">
    <property type="entry name" value="ANK"/>
    <property type="match status" value="4"/>
</dbReference>
<evidence type="ECO:0000313" key="5">
    <source>
        <dbReference type="Proteomes" id="UP000800200"/>
    </source>
</evidence>
<feature type="repeat" description="ANK" evidence="3">
    <location>
        <begin position="32"/>
        <end position="64"/>
    </location>
</feature>
<dbReference type="OrthoDB" id="539213at2759"/>
<dbReference type="InterPro" id="IPR036770">
    <property type="entry name" value="Ankyrin_rpt-contain_sf"/>
</dbReference>
<feature type="repeat" description="ANK" evidence="3">
    <location>
        <begin position="67"/>
        <end position="99"/>
    </location>
</feature>
<feature type="non-terminal residue" evidence="4">
    <location>
        <position position="1"/>
    </location>
</feature>
<organism evidence="4 5">
    <name type="scientific">Zopfia rhizophila CBS 207.26</name>
    <dbReference type="NCBI Taxonomy" id="1314779"/>
    <lineage>
        <taxon>Eukaryota</taxon>
        <taxon>Fungi</taxon>
        <taxon>Dikarya</taxon>
        <taxon>Ascomycota</taxon>
        <taxon>Pezizomycotina</taxon>
        <taxon>Dothideomycetes</taxon>
        <taxon>Dothideomycetes incertae sedis</taxon>
        <taxon>Zopfiaceae</taxon>
        <taxon>Zopfia</taxon>
    </lineage>
</organism>
<evidence type="ECO:0000256" key="2">
    <source>
        <dbReference type="ARBA" id="ARBA00023043"/>
    </source>
</evidence>
<dbReference type="PANTHER" id="PTHR24173">
    <property type="entry name" value="ANKYRIN REPEAT CONTAINING"/>
    <property type="match status" value="1"/>
</dbReference>
<feature type="repeat" description="ANK" evidence="3">
    <location>
        <begin position="102"/>
        <end position="133"/>
    </location>
</feature>
<evidence type="ECO:0000313" key="4">
    <source>
        <dbReference type="EMBL" id="KAF2180086.1"/>
    </source>
</evidence>
<evidence type="ECO:0000256" key="3">
    <source>
        <dbReference type="PROSITE-ProRule" id="PRU00023"/>
    </source>
</evidence>
<dbReference type="Gene3D" id="1.25.40.20">
    <property type="entry name" value="Ankyrin repeat-containing domain"/>
    <property type="match status" value="1"/>
</dbReference>
<dbReference type="AlphaFoldDB" id="A0A6A6DR35"/>
<reference evidence="4" key="1">
    <citation type="journal article" date="2020" name="Stud. Mycol.">
        <title>101 Dothideomycetes genomes: a test case for predicting lifestyles and emergence of pathogens.</title>
        <authorList>
            <person name="Haridas S."/>
            <person name="Albert R."/>
            <person name="Binder M."/>
            <person name="Bloem J."/>
            <person name="Labutti K."/>
            <person name="Salamov A."/>
            <person name="Andreopoulos B."/>
            <person name="Baker S."/>
            <person name="Barry K."/>
            <person name="Bills G."/>
            <person name="Bluhm B."/>
            <person name="Cannon C."/>
            <person name="Castanera R."/>
            <person name="Culley D."/>
            <person name="Daum C."/>
            <person name="Ezra D."/>
            <person name="Gonzalez J."/>
            <person name="Henrissat B."/>
            <person name="Kuo A."/>
            <person name="Liang C."/>
            <person name="Lipzen A."/>
            <person name="Lutzoni F."/>
            <person name="Magnuson J."/>
            <person name="Mondo S."/>
            <person name="Nolan M."/>
            <person name="Ohm R."/>
            <person name="Pangilinan J."/>
            <person name="Park H.-J."/>
            <person name="Ramirez L."/>
            <person name="Alfaro M."/>
            <person name="Sun H."/>
            <person name="Tritt A."/>
            <person name="Yoshinaga Y."/>
            <person name="Zwiers L.-H."/>
            <person name="Turgeon B."/>
            <person name="Goodwin S."/>
            <person name="Spatafora J."/>
            <person name="Crous P."/>
            <person name="Grigoriev I."/>
        </authorList>
    </citation>
    <scope>NUCLEOTIDE SEQUENCE</scope>
    <source>
        <strain evidence="4">CBS 207.26</strain>
    </source>
</reference>
<keyword evidence="1" id="KW-0677">Repeat</keyword>
<dbReference type="Pfam" id="PF12796">
    <property type="entry name" value="Ank_2"/>
    <property type="match status" value="1"/>
</dbReference>
<accession>A0A6A6DR35</accession>
<dbReference type="Proteomes" id="UP000800200">
    <property type="component" value="Unassembled WGS sequence"/>
</dbReference>
<feature type="non-terminal residue" evidence="4">
    <location>
        <position position="133"/>
    </location>
</feature>
<dbReference type="PANTHER" id="PTHR24173:SF74">
    <property type="entry name" value="ANKYRIN REPEAT DOMAIN-CONTAINING PROTEIN 16"/>
    <property type="match status" value="1"/>
</dbReference>
<gene>
    <name evidence="4" type="ORF">K469DRAFT_443975</name>
</gene>
<evidence type="ECO:0000256" key="1">
    <source>
        <dbReference type="ARBA" id="ARBA00022737"/>
    </source>
</evidence>
<sequence length="133" mass="13883">TAIQEATERNGLEMVQMLLEHGASPDTVTQCSPYTGLQIACRDGNKAIMELLLGYGANVNAPPVERYGATALQFAAIGGYLGIAFLLLAKGVDVNVPPAEFEGRPALEGAAEHGRIDMVQLLKNAGGDISEAG</sequence>
<keyword evidence="5" id="KW-1185">Reference proteome</keyword>
<name>A0A6A6DR35_9PEZI</name>